<dbReference type="EMBL" id="JAUSUG010000030">
    <property type="protein sequence ID" value="MDQ0257585.1"/>
    <property type="molecule type" value="Genomic_DNA"/>
</dbReference>
<dbReference type="GO" id="GO:0005840">
    <property type="term" value="C:ribosome"/>
    <property type="evidence" value="ECO:0007669"/>
    <property type="project" value="UniProtKB-KW"/>
</dbReference>
<feature type="domain" description="Ribosomal protein L9" evidence="9">
    <location>
        <begin position="13"/>
        <end position="40"/>
    </location>
</feature>
<comment type="function">
    <text evidence="7">Binds to the 23S rRNA.</text>
</comment>
<comment type="similarity">
    <text evidence="1 7">Belongs to the bacterial ribosomal protein bL9 family.</text>
</comment>
<dbReference type="InterPro" id="IPR036935">
    <property type="entry name" value="Ribosomal_bL9_N_sf"/>
</dbReference>
<keyword evidence="11" id="KW-1185">Reference proteome</keyword>
<evidence type="ECO:0000313" key="10">
    <source>
        <dbReference type="EMBL" id="MDQ0257585.1"/>
    </source>
</evidence>
<dbReference type="Pfam" id="PF01281">
    <property type="entry name" value="Ribosomal_L9_N"/>
    <property type="match status" value="1"/>
</dbReference>
<reference evidence="10 11" key="1">
    <citation type="submission" date="2023-07" db="EMBL/GenBank/DDBJ databases">
        <title>Genomic Encyclopedia of Type Strains, Phase IV (KMG-IV): sequencing the most valuable type-strain genomes for metagenomic binning, comparative biology and taxonomic classification.</title>
        <authorList>
            <person name="Goeker M."/>
        </authorList>
    </citation>
    <scope>NUCLEOTIDE SEQUENCE [LARGE SCALE GENOMIC DNA]</scope>
    <source>
        <strain evidence="10 11">DSM 9768</strain>
    </source>
</reference>
<evidence type="ECO:0000259" key="9">
    <source>
        <dbReference type="PROSITE" id="PS00651"/>
    </source>
</evidence>
<proteinExistence type="inferred from homology"/>
<keyword evidence="3 7" id="KW-0694">RNA-binding</keyword>
<evidence type="ECO:0000256" key="4">
    <source>
        <dbReference type="ARBA" id="ARBA00022980"/>
    </source>
</evidence>
<dbReference type="InterPro" id="IPR000244">
    <property type="entry name" value="Ribosomal_bL9"/>
</dbReference>
<evidence type="ECO:0000256" key="8">
    <source>
        <dbReference type="SAM" id="MobiDB-lite"/>
    </source>
</evidence>
<comment type="caution">
    <text evidence="10">The sequence shown here is derived from an EMBL/GenBank/DDBJ whole genome shotgun (WGS) entry which is preliminary data.</text>
</comment>
<dbReference type="InterPro" id="IPR020594">
    <property type="entry name" value="Ribosomal_bL9_bac/chp"/>
</dbReference>
<dbReference type="InterPro" id="IPR036791">
    <property type="entry name" value="Ribosomal_bL9_C_sf"/>
</dbReference>
<evidence type="ECO:0000256" key="3">
    <source>
        <dbReference type="ARBA" id="ARBA00022884"/>
    </source>
</evidence>
<dbReference type="PANTHER" id="PTHR21368">
    <property type="entry name" value="50S RIBOSOMAL PROTEIN L9"/>
    <property type="match status" value="1"/>
</dbReference>
<evidence type="ECO:0000256" key="7">
    <source>
        <dbReference type="HAMAP-Rule" id="MF_00503"/>
    </source>
</evidence>
<name>A0ABU0A2V4_9BACI</name>
<evidence type="ECO:0000256" key="2">
    <source>
        <dbReference type="ARBA" id="ARBA00022730"/>
    </source>
</evidence>
<keyword evidence="2 7" id="KW-0699">rRNA-binding</keyword>
<evidence type="ECO:0000256" key="5">
    <source>
        <dbReference type="ARBA" id="ARBA00023274"/>
    </source>
</evidence>
<dbReference type="Gene3D" id="3.40.5.10">
    <property type="entry name" value="Ribosomal protein L9, N-terminal domain"/>
    <property type="match status" value="1"/>
</dbReference>
<dbReference type="InterPro" id="IPR009027">
    <property type="entry name" value="Ribosomal_bL9/RNase_H1_N"/>
</dbReference>
<dbReference type="InterPro" id="IPR020069">
    <property type="entry name" value="Ribosomal_bL9_C"/>
</dbReference>
<feature type="compositionally biased region" description="Basic and acidic residues" evidence="8">
    <location>
        <begin position="46"/>
        <end position="67"/>
    </location>
</feature>
<evidence type="ECO:0000313" key="11">
    <source>
        <dbReference type="Proteomes" id="UP001230005"/>
    </source>
</evidence>
<evidence type="ECO:0000256" key="6">
    <source>
        <dbReference type="ARBA" id="ARBA00035292"/>
    </source>
</evidence>
<dbReference type="HAMAP" id="MF_00503">
    <property type="entry name" value="Ribosomal_bL9"/>
    <property type="match status" value="1"/>
</dbReference>
<dbReference type="Gene3D" id="3.10.430.100">
    <property type="entry name" value="Ribosomal protein L9, C-terminal domain"/>
    <property type="match status" value="1"/>
</dbReference>
<dbReference type="SUPFAM" id="SSF55658">
    <property type="entry name" value="L9 N-domain-like"/>
    <property type="match status" value="1"/>
</dbReference>
<feature type="region of interest" description="Disordered" evidence="8">
    <location>
        <begin position="42"/>
        <end position="67"/>
    </location>
</feature>
<keyword evidence="5 7" id="KW-0687">Ribonucleoprotein</keyword>
<dbReference type="NCBIfam" id="TIGR00158">
    <property type="entry name" value="L9"/>
    <property type="match status" value="1"/>
</dbReference>
<evidence type="ECO:0000256" key="1">
    <source>
        <dbReference type="ARBA" id="ARBA00010605"/>
    </source>
</evidence>
<gene>
    <name evidence="7" type="primary">rplI</name>
    <name evidence="10" type="ORF">J2S74_005043</name>
</gene>
<keyword evidence="4 7" id="KW-0689">Ribosomal protein</keyword>
<dbReference type="SUPFAM" id="SSF55653">
    <property type="entry name" value="Ribosomal protein L9 C-domain"/>
    <property type="match status" value="1"/>
</dbReference>
<dbReference type="InterPro" id="IPR020070">
    <property type="entry name" value="Ribosomal_bL9_N"/>
</dbReference>
<accession>A0ABU0A2V4</accession>
<organism evidence="10 11">
    <name type="scientific">Evansella vedderi</name>
    <dbReference type="NCBI Taxonomy" id="38282"/>
    <lineage>
        <taxon>Bacteria</taxon>
        <taxon>Bacillati</taxon>
        <taxon>Bacillota</taxon>
        <taxon>Bacilli</taxon>
        <taxon>Bacillales</taxon>
        <taxon>Bacillaceae</taxon>
        <taxon>Evansella</taxon>
    </lineage>
</organism>
<dbReference type="Proteomes" id="UP001230005">
    <property type="component" value="Unassembled WGS sequence"/>
</dbReference>
<dbReference type="Pfam" id="PF03948">
    <property type="entry name" value="Ribosomal_L9_C"/>
    <property type="match status" value="1"/>
</dbReference>
<dbReference type="PROSITE" id="PS00651">
    <property type="entry name" value="RIBOSOMAL_L9"/>
    <property type="match status" value="1"/>
</dbReference>
<dbReference type="RefSeq" id="WP_307331543.1">
    <property type="nucleotide sequence ID" value="NZ_JAUSUG010000030.1"/>
</dbReference>
<sequence length="147" mass="16721">MKVIFLQDVKGKGKKGEVKNVAEGYARNYLLKNNLAIEANTGNMKSLEKKQESEQKKADEEKERAEQLKENLEKTTIELKAKAGENGRLFGAVTNKQIAEQLKKMKIKIDKRKIEMDEPIRSLGYTNVNVKLHPKVTGTLRVHVTEE</sequence>
<protein>
    <recommendedName>
        <fullName evidence="6 7">Large ribosomal subunit protein bL9</fullName>
    </recommendedName>
</protein>